<gene>
    <name evidence="1" type="ORF">A2892_01875</name>
</gene>
<evidence type="ECO:0000313" key="1">
    <source>
        <dbReference type="EMBL" id="OGM60770.1"/>
    </source>
</evidence>
<protein>
    <recommendedName>
        <fullName evidence="3">DUF4145 domain-containing protein</fullName>
    </recommendedName>
</protein>
<accession>A0A1F8BA03</accession>
<dbReference type="Proteomes" id="UP000176404">
    <property type="component" value="Unassembled WGS sequence"/>
</dbReference>
<evidence type="ECO:0008006" key="3">
    <source>
        <dbReference type="Google" id="ProtNLM"/>
    </source>
</evidence>
<comment type="caution">
    <text evidence="1">The sequence shown here is derived from an EMBL/GenBank/DDBJ whole genome shotgun (WGS) entry which is preliminary data.</text>
</comment>
<evidence type="ECO:0000313" key="2">
    <source>
        <dbReference type="Proteomes" id="UP000176404"/>
    </source>
</evidence>
<dbReference type="AlphaFoldDB" id="A0A1F8BA03"/>
<dbReference type="STRING" id="1802517.A2892_01875"/>
<name>A0A1F8BA03_9BACT</name>
<organism evidence="1 2">
    <name type="scientific">Candidatus Woesebacteria bacterium RIFCSPLOWO2_01_FULL_39_10b</name>
    <dbReference type="NCBI Taxonomy" id="1802517"/>
    <lineage>
        <taxon>Bacteria</taxon>
        <taxon>Candidatus Woeseibacteriota</taxon>
    </lineage>
</organism>
<sequence>MNTTTNKLIERVGQLLEKGQKVAATKRNNSSEHVIAPSTVNSPLFHEWKNNSQNFISMVCGEDSPYYKNFVDGVKTAHPSDVDHGIGILTALKEDLELGYLTRVRNLVSAEIFTDFIEMAQHLLDNSYKDSAASLVGAVLENGLRQIAQKHTVDVKSGDDIGSLNTKLADKEVYSRLLQKQIQAWKAIRDSADHGKFEDYKTEDVKAMLEGVQRFLAENL</sequence>
<proteinExistence type="predicted"/>
<reference evidence="1 2" key="1">
    <citation type="journal article" date="2016" name="Nat. Commun.">
        <title>Thousands of microbial genomes shed light on interconnected biogeochemical processes in an aquifer system.</title>
        <authorList>
            <person name="Anantharaman K."/>
            <person name="Brown C.T."/>
            <person name="Hug L.A."/>
            <person name="Sharon I."/>
            <person name="Castelle C.J."/>
            <person name="Probst A.J."/>
            <person name="Thomas B.C."/>
            <person name="Singh A."/>
            <person name="Wilkins M.J."/>
            <person name="Karaoz U."/>
            <person name="Brodie E.L."/>
            <person name="Williams K.H."/>
            <person name="Hubbard S.S."/>
            <person name="Banfield J.F."/>
        </authorList>
    </citation>
    <scope>NUCLEOTIDE SEQUENCE [LARGE SCALE GENOMIC DNA]</scope>
</reference>
<dbReference type="EMBL" id="MGHD01000003">
    <property type="protein sequence ID" value="OGM60770.1"/>
    <property type="molecule type" value="Genomic_DNA"/>
</dbReference>